<comment type="caution">
    <text evidence="1">The sequence shown here is derived from an EMBL/GenBank/DDBJ whole genome shotgun (WGS) entry which is preliminary data.</text>
</comment>
<organism evidence="1 2">
    <name type="scientific">Candidatus Avoscillospira avicola</name>
    <dbReference type="NCBI Taxonomy" id="2840706"/>
    <lineage>
        <taxon>Bacteria</taxon>
        <taxon>Bacillati</taxon>
        <taxon>Bacillota</taxon>
        <taxon>Clostridia</taxon>
        <taxon>Eubacteriales</taxon>
        <taxon>Oscillospiraceae</taxon>
        <taxon>Oscillospiraceae incertae sedis</taxon>
        <taxon>Candidatus Avoscillospira</taxon>
    </lineage>
</organism>
<dbReference type="Proteomes" id="UP000824239">
    <property type="component" value="Unassembled WGS sequence"/>
</dbReference>
<dbReference type="EMBL" id="DVHE01000006">
    <property type="protein sequence ID" value="HIR49793.1"/>
    <property type="molecule type" value="Genomic_DNA"/>
</dbReference>
<evidence type="ECO:0000313" key="2">
    <source>
        <dbReference type="Proteomes" id="UP000824239"/>
    </source>
</evidence>
<evidence type="ECO:0000313" key="1">
    <source>
        <dbReference type="EMBL" id="HIR49793.1"/>
    </source>
</evidence>
<sequence>MQLQINRDVVEWVPENEAERAALEAFWLLLIPSGDRTKSLVPQGAFPGQPGAAARFRIDGLSLAEKNGLAVNRAPRELDYYCPVCGKVRRLRAGEIVPRCCGQEMKPKT</sequence>
<gene>
    <name evidence="1" type="ORF">IAA53_00665</name>
</gene>
<protein>
    <submittedName>
        <fullName evidence="1">Uncharacterized protein</fullName>
    </submittedName>
</protein>
<reference evidence="1" key="1">
    <citation type="submission" date="2020-10" db="EMBL/GenBank/DDBJ databases">
        <authorList>
            <person name="Gilroy R."/>
        </authorList>
    </citation>
    <scope>NUCLEOTIDE SEQUENCE</scope>
    <source>
        <strain evidence="1">ChiBcec15-4380</strain>
    </source>
</reference>
<proteinExistence type="predicted"/>
<accession>A0A9D1ARN7</accession>
<reference evidence="1" key="2">
    <citation type="journal article" date="2021" name="PeerJ">
        <title>Extensive microbial diversity within the chicken gut microbiome revealed by metagenomics and culture.</title>
        <authorList>
            <person name="Gilroy R."/>
            <person name="Ravi A."/>
            <person name="Getino M."/>
            <person name="Pursley I."/>
            <person name="Horton D.L."/>
            <person name="Alikhan N.F."/>
            <person name="Baker D."/>
            <person name="Gharbi K."/>
            <person name="Hall N."/>
            <person name="Watson M."/>
            <person name="Adriaenssens E.M."/>
            <person name="Foster-Nyarko E."/>
            <person name="Jarju S."/>
            <person name="Secka A."/>
            <person name="Antonio M."/>
            <person name="Oren A."/>
            <person name="Chaudhuri R.R."/>
            <person name="La Ragione R."/>
            <person name="Hildebrand F."/>
            <person name="Pallen M.J."/>
        </authorList>
    </citation>
    <scope>NUCLEOTIDE SEQUENCE</scope>
    <source>
        <strain evidence="1">ChiBcec15-4380</strain>
    </source>
</reference>
<dbReference type="AlphaFoldDB" id="A0A9D1ARN7"/>
<name>A0A9D1ARN7_9FIRM</name>